<dbReference type="Pfam" id="PF15909">
    <property type="entry name" value="zf-C2H2_8"/>
    <property type="match status" value="1"/>
</dbReference>
<sequence length="431" mass="46082">MSAGIANCEPIPQPQAPSNPQGALLVCSFYGCKQTFSNMQQLSSHIESHQIPTQSLPGEVTQVLLRAAEVSIVKLTMELSHFPSMQLLVEHMRHHYKPNHYFLCESCRAKLRSYRALFKHLHTCAKVAKSKAARAEELAPPVTMATAEGADAMFAADAMAPPPVKNEPMDFDPTPINTAHTPANISHAVSNAEHSISNAGPAPPSTDCTSSSTGPAPSPTETSPSNPSPPLACHPSVSSVPQEPLVPPPALPTLSQGPFPLPEPGASPPGASPSSFHPYPPASDSTSPPSQRLPRPPGPGPSIAAPPTPPGSNAVWKKNQGVLWLGRCDSTHSAHTFRRARGRYAQKEQSSQQAAGQSFSSRILWEHTRGRYSCLQCGYSTPTRQEMTAHIEGQHRSPAGRLQVDMEMRGGSPPFQPKASPDTETAVYTQL</sequence>
<feature type="region of interest" description="Disordered" evidence="1">
    <location>
        <begin position="405"/>
        <end position="431"/>
    </location>
</feature>
<dbReference type="PROSITE" id="PS00028">
    <property type="entry name" value="ZINC_FINGER_C2H2_1"/>
    <property type="match status" value="1"/>
</dbReference>
<feature type="region of interest" description="Disordered" evidence="1">
    <location>
        <begin position="160"/>
        <end position="316"/>
    </location>
</feature>
<keyword evidence="4" id="KW-1185">Reference proteome</keyword>
<dbReference type="InterPro" id="IPR031799">
    <property type="entry name" value="Znf-C2H2_ribbon"/>
</dbReference>
<evidence type="ECO:0000313" key="4">
    <source>
        <dbReference type="Proteomes" id="UP000829720"/>
    </source>
</evidence>
<evidence type="ECO:0000256" key="1">
    <source>
        <dbReference type="SAM" id="MobiDB-lite"/>
    </source>
</evidence>
<evidence type="ECO:0000259" key="2">
    <source>
        <dbReference type="PROSITE" id="PS00028"/>
    </source>
</evidence>
<feature type="compositionally biased region" description="Low complexity" evidence="1">
    <location>
        <begin position="209"/>
        <end position="225"/>
    </location>
</feature>
<protein>
    <recommendedName>
        <fullName evidence="2">C2H2-type domain-containing protein</fullName>
    </recommendedName>
</protein>
<gene>
    <name evidence="3" type="ORF">AGOR_G00236570</name>
</gene>
<dbReference type="PANTHER" id="PTHR21695">
    <property type="entry name" value="ZINC FINGER PROTEIN 414"/>
    <property type="match status" value="1"/>
</dbReference>
<dbReference type="SMART" id="SM00355">
    <property type="entry name" value="ZnF_C2H2"/>
    <property type="match status" value="2"/>
</dbReference>
<dbReference type="Proteomes" id="UP000829720">
    <property type="component" value="Unassembled WGS sequence"/>
</dbReference>
<feature type="compositionally biased region" description="Polar residues" evidence="1">
    <location>
        <begin position="422"/>
        <end position="431"/>
    </location>
</feature>
<feature type="compositionally biased region" description="Pro residues" evidence="1">
    <location>
        <begin position="294"/>
        <end position="310"/>
    </location>
</feature>
<feature type="compositionally biased region" description="Pro residues" evidence="1">
    <location>
        <begin position="259"/>
        <end position="271"/>
    </location>
</feature>
<comment type="caution">
    <text evidence="3">The sequence shown here is derived from an EMBL/GenBank/DDBJ whole genome shotgun (WGS) entry which is preliminary data.</text>
</comment>
<feature type="domain" description="C2H2-type" evidence="2">
    <location>
        <begin position="27"/>
        <end position="49"/>
    </location>
</feature>
<feature type="compositionally biased region" description="Polar residues" evidence="1">
    <location>
        <begin position="175"/>
        <end position="198"/>
    </location>
</feature>
<reference evidence="3" key="1">
    <citation type="submission" date="2021-01" db="EMBL/GenBank/DDBJ databases">
        <authorList>
            <person name="Zahm M."/>
            <person name="Roques C."/>
            <person name="Cabau C."/>
            <person name="Klopp C."/>
            <person name="Donnadieu C."/>
            <person name="Jouanno E."/>
            <person name="Lampietro C."/>
            <person name="Louis A."/>
            <person name="Herpin A."/>
            <person name="Echchiki A."/>
            <person name="Berthelot C."/>
            <person name="Parey E."/>
            <person name="Roest-Crollius H."/>
            <person name="Braasch I."/>
            <person name="Postlethwait J."/>
            <person name="Bobe J."/>
            <person name="Montfort J."/>
            <person name="Bouchez O."/>
            <person name="Begum T."/>
            <person name="Mejri S."/>
            <person name="Adams A."/>
            <person name="Chen W.-J."/>
            <person name="Guiguen Y."/>
        </authorList>
    </citation>
    <scope>NUCLEOTIDE SEQUENCE</scope>
    <source>
        <tissue evidence="3">Blood</tissue>
    </source>
</reference>
<dbReference type="PANTHER" id="PTHR21695:SF0">
    <property type="entry name" value="ZINC FINGER PROTEIN 414"/>
    <property type="match status" value="1"/>
</dbReference>
<name>A0A8T3CEZ6_9TELE</name>
<evidence type="ECO:0000313" key="3">
    <source>
        <dbReference type="EMBL" id="KAI1882601.1"/>
    </source>
</evidence>
<proteinExistence type="predicted"/>
<organism evidence="3 4">
    <name type="scientific">Albula goreensis</name>
    <dbReference type="NCBI Taxonomy" id="1534307"/>
    <lineage>
        <taxon>Eukaryota</taxon>
        <taxon>Metazoa</taxon>
        <taxon>Chordata</taxon>
        <taxon>Craniata</taxon>
        <taxon>Vertebrata</taxon>
        <taxon>Euteleostomi</taxon>
        <taxon>Actinopterygii</taxon>
        <taxon>Neopterygii</taxon>
        <taxon>Teleostei</taxon>
        <taxon>Albuliformes</taxon>
        <taxon>Albulidae</taxon>
        <taxon>Albula</taxon>
    </lineage>
</organism>
<dbReference type="OrthoDB" id="8730587at2759"/>
<dbReference type="AlphaFoldDB" id="A0A8T3CEZ6"/>
<dbReference type="InterPro" id="IPR039882">
    <property type="entry name" value="ZN414"/>
</dbReference>
<accession>A0A8T3CEZ6</accession>
<dbReference type="EMBL" id="JAERUA010000024">
    <property type="protein sequence ID" value="KAI1882601.1"/>
    <property type="molecule type" value="Genomic_DNA"/>
</dbReference>
<dbReference type="InterPro" id="IPR013087">
    <property type="entry name" value="Znf_C2H2_type"/>
</dbReference>